<evidence type="ECO:0000313" key="5">
    <source>
        <dbReference type="EMBL" id="SFS53473.1"/>
    </source>
</evidence>
<comment type="similarity">
    <text evidence="1">Belongs to the metallo-dependent hydrolases superfamily. CpsB/CapC family.</text>
</comment>
<dbReference type="Pfam" id="PF19567">
    <property type="entry name" value="CpsB_CapC"/>
    <property type="match status" value="1"/>
</dbReference>
<reference evidence="6" key="1">
    <citation type="submission" date="2016-10" db="EMBL/GenBank/DDBJ databases">
        <authorList>
            <person name="Varghese N."/>
            <person name="Submissions S."/>
        </authorList>
    </citation>
    <scope>NUCLEOTIDE SEQUENCE [LARGE SCALE GENOMIC DNA]</scope>
    <source>
        <strain evidence="6">DSM 24450</strain>
    </source>
</reference>
<keyword evidence="6" id="KW-1185">Reference proteome</keyword>
<dbReference type="GO" id="GO:0030145">
    <property type="term" value="F:manganese ion binding"/>
    <property type="evidence" value="ECO:0007669"/>
    <property type="project" value="InterPro"/>
</dbReference>
<dbReference type="AlphaFoldDB" id="A0A1I6QLZ3"/>
<dbReference type="PIRSF" id="PIRSF016557">
    <property type="entry name" value="Caps_synth_CpsB"/>
    <property type="match status" value="1"/>
</dbReference>
<evidence type="ECO:0000256" key="4">
    <source>
        <dbReference type="ARBA" id="ARBA00051722"/>
    </source>
</evidence>
<evidence type="ECO:0000313" key="6">
    <source>
        <dbReference type="Proteomes" id="UP000199312"/>
    </source>
</evidence>
<dbReference type="PANTHER" id="PTHR39181">
    <property type="entry name" value="TYROSINE-PROTEIN PHOSPHATASE YWQE"/>
    <property type="match status" value="1"/>
</dbReference>
<keyword evidence="3" id="KW-0378">Hydrolase</keyword>
<comment type="catalytic activity">
    <reaction evidence="4">
        <text>O-phospho-L-tyrosyl-[protein] + H2O = L-tyrosyl-[protein] + phosphate</text>
        <dbReference type="Rhea" id="RHEA:10684"/>
        <dbReference type="Rhea" id="RHEA-COMP:10136"/>
        <dbReference type="Rhea" id="RHEA-COMP:20101"/>
        <dbReference type="ChEBI" id="CHEBI:15377"/>
        <dbReference type="ChEBI" id="CHEBI:43474"/>
        <dbReference type="ChEBI" id="CHEBI:46858"/>
        <dbReference type="ChEBI" id="CHEBI:61978"/>
        <dbReference type="EC" id="3.1.3.48"/>
    </reaction>
</comment>
<sequence length="248" mass="29033">MFTLFKPKKTLVTNFPPNYMDLHSHILPTVDDGAKSFEESLVLLKRLESYGIRKLVLTPHIMEGVWENSNTFLEQRFYELQAYLKKEQFNSITLRLAAEYMLDSNFSTLLKEQQLLTIKDNYILVELSYLSAPVNLYQLLFEIQLAGYKPILAHPERYSFFHQNFKEYHKLKEVGCLFQLNLLSLSDYYGKDVHTISKKLLKANLINFTGMDVHHIKHLNYLEKINNPSIVKLIQPILANNVQFAQEN</sequence>
<dbReference type="EC" id="3.1.3.48" evidence="2"/>
<dbReference type="SUPFAM" id="SSF89550">
    <property type="entry name" value="PHP domain-like"/>
    <property type="match status" value="1"/>
</dbReference>
<gene>
    <name evidence="5" type="ORF">SAMN04488006_1907</name>
</gene>
<accession>A0A1I6QLZ3</accession>
<dbReference type="InterPro" id="IPR016667">
    <property type="entry name" value="Caps_polysacc_synth_CpsB/CapC"/>
</dbReference>
<dbReference type="EMBL" id="FOZP01000004">
    <property type="protein sequence ID" value="SFS53473.1"/>
    <property type="molecule type" value="Genomic_DNA"/>
</dbReference>
<organism evidence="5 6">
    <name type="scientific">Lutibacter maritimus</name>
    <dbReference type="NCBI Taxonomy" id="593133"/>
    <lineage>
        <taxon>Bacteria</taxon>
        <taxon>Pseudomonadati</taxon>
        <taxon>Bacteroidota</taxon>
        <taxon>Flavobacteriia</taxon>
        <taxon>Flavobacteriales</taxon>
        <taxon>Flavobacteriaceae</taxon>
        <taxon>Lutibacter</taxon>
    </lineage>
</organism>
<name>A0A1I6QLZ3_9FLAO</name>
<evidence type="ECO:0000256" key="3">
    <source>
        <dbReference type="ARBA" id="ARBA00022801"/>
    </source>
</evidence>
<evidence type="ECO:0000256" key="2">
    <source>
        <dbReference type="ARBA" id="ARBA00013064"/>
    </source>
</evidence>
<protein>
    <recommendedName>
        <fullName evidence="2">protein-tyrosine-phosphatase</fullName>
        <ecNumber evidence="2">3.1.3.48</ecNumber>
    </recommendedName>
</protein>
<dbReference type="InterPro" id="IPR016195">
    <property type="entry name" value="Pol/histidinol_Pase-like"/>
</dbReference>
<dbReference type="GO" id="GO:0004725">
    <property type="term" value="F:protein tyrosine phosphatase activity"/>
    <property type="evidence" value="ECO:0007669"/>
    <property type="project" value="UniProtKB-EC"/>
</dbReference>
<dbReference type="OrthoDB" id="9788539at2"/>
<dbReference type="Proteomes" id="UP000199312">
    <property type="component" value="Unassembled WGS sequence"/>
</dbReference>
<dbReference type="STRING" id="593133.SAMN04488006_1907"/>
<proteinExistence type="inferred from homology"/>
<evidence type="ECO:0000256" key="1">
    <source>
        <dbReference type="ARBA" id="ARBA00005750"/>
    </source>
</evidence>
<dbReference type="Gene3D" id="3.20.20.140">
    <property type="entry name" value="Metal-dependent hydrolases"/>
    <property type="match status" value="1"/>
</dbReference>
<dbReference type="RefSeq" id="WP_090225307.1">
    <property type="nucleotide sequence ID" value="NZ_FOZP01000004.1"/>
</dbReference>
<dbReference type="PANTHER" id="PTHR39181:SF1">
    <property type="entry name" value="TYROSINE-PROTEIN PHOSPHATASE YWQE"/>
    <property type="match status" value="1"/>
</dbReference>